<dbReference type="GO" id="GO:0009654">
    <property type="term" value="C:photosystem II oxygen evolving complex"/>
    <property type="evidence" value="ECO:0007669"/>
    <property type="project" value="InterPro"/>
</dbReference>
<dbReference type="PANTHER" id="PTHR33399:SF8">
    <property type="entry name" value="OS04G0522800 PROTEIN"/>
    <property type="match status" value="1"/>
</dbReference>
<dbReference type="PANTHER" id="PTHR33399">
    <property type="entry name" value="OXYGEN-EVOLVING ENHANCER PROTEIN 3-1, CHLOROPLASTIC"/>
    <property type="match status" value="1"/>
</dbReference>
<keyword evidence="5" id="KW-0793">Thylakoid</keyword>
<dbReference type="GO" id="GO:0009767">
    <property type="term" value="P:photosynthetic electron transport chain"/>
    <property type="evidence" value="ECO:0007669"/>
    <property type="project" value="TreeGrafter"/>
</dbReference>
<dbReference type="EMBL" id="JABCRI010000018">
    <property type="protein sequence ID" value="KAF8389594.1"/>
    <property type="molecule type" value="Genomic_DNA"/>
</dbReference>
<evidence type="ECO:0000256" key="6">
    <source>
        <dbReference type="ARBA" id="ARBA00023136"/>
    </source>
</evidence>
<proteinExistence type="inferred from homology"/>
<comment type="caution">
    <text evidence="8">The sequence shown here is derived from an EMBL/GenBank/DDBJ whole genome shotgun (WGS) entry which is preliminary data.</text>
</comment>
<keyword evidence="9" id="KW-1185">Reference proteome</keyword>
<name>A0A834YIF5_TETSI</name>
<dbReference type="OMA" id="SSGRIAX"/>
<evidence type="ECO:0000313" key="9">
    <source>
        <dbReference type="Proteomes" id="UP000655225"/>
    </source>
</evidence>
<dbReference type="InterPro" id="IPR054099">
    <property type="entry name" value="PSII_PsbQ_pln"/>
</dbReference>
<keyword evidence="2" id="KW-0150">Chloroplast</keyword>
<keyword evidence="3" id="KW-0934">Plastid</keyword>
<evidence type="ECO:0000256" key="2">
    <source>
        <dbReference type="ARBA" id="ARBA00022528"/>
    </source>
</evidence>
<protein>
    <submittedName>
        <fullName evidence="8">Uncharacterized protein</fullName>
    </submittedName>
</protein>
<organism evidence="8 9">
    <name type="scientific">Tetracentron sinense</name>
    <name type="common">Spur-leaf</name>
    <dbReference type="NCBI Taxonomy" id="13715"/>
    <lineage>
        <taxon>Eukaryota</taxon>
        <taxon>Viridiplantae</taxon>
        <taxon>Streptophyta</taxon>
        <taxon>Embryophyta</taxon>
        <taxon>Tracheophyta</taxon>
        <taxon>Spermatophyta</taxon>
        <taxon>Magnoliopsida</taxon>
        <taxon>Trochodendrales</taxon>
        <taxon>Trochodendraceae</taxon>
        <taxon>Tetracentron</taxon>
    </lineage>
</organism>
<comment type="similarity">
    <text evidence="7">Belongs to the PsbQ family.</text>
</comment>
<dbReference type="Gene3D" id="1.20.120.290">
    <property type="entry name" value="Oxygen-evolving enhancer protein 3 (PsbQ), four-helix up-down bundle"/>
    <property type="match status" value="1"/>
</dbReference>
<evidence type="ECO:0000256" key="3">
    <source>
        <dbReference type="ARBA" id="ARBA00022640"/>
    </source>
</evidence>
<reference evidence="8 9" key="1">
    <citation type="submission" date="2020-04" db="EMBL/GenBank/DDBJ databases">
        <title>Plant Genome Project.</title>
        <authorList>
            <person name="Zhang R.-G."/>
        </authorList>
    </citation>
    <scope>NUCLEOTIDE SEQUENCE [LARGE SCALE GENOMIC DNA]</scope>
    <source>
        <strain evidence="8">YNK0</strain>
        <tissue evidence="8">Leaf</tissue>
    </source>
</reference>
<keyword evidence="4" id="KW-0809">Transit peptide</keyword>
<dbReference type="InterPro" id="IPR023222">
    <property type="entry name" value="PsbQ-like_dom_sf"/>
</dbReference>
<evidence type="ECO:0000256" key="5">
    <source>
        <dbReference type="ARBA" id="ARBA00023078"/>
    </source>
</evidence>
<dbReference type="SUPFAM" id="SSF101112">
    <property type="entry name" value="Oxygen-evolving enhancer protein 3"/>
    <property type="match status" value="1"/>
</dbReference>
<dbReference type="GO" id="GO:0019898">
    <property type="term" value="C:extrinsic component of membrane"/>
    <property type="evidence" value="ECO:0007669"/>
    <property type="project" value="InterPro"/>
</dbReference>
<dbReference type="Pfam" id="PF05757">
    <property type="entry name" value="PsbQ"/>
    <property type="match status" value="1"/>
</dbReference>
<dbReference type="AlphaFoldDB" id="A0A834YIF5"/>
<dbReference type="GO" id="GO:0005509">
    <property type="term" value="F:calcium ion binding"/>
    <property type="evidence" value="ECO:0007669"/>
    <property type="project" value="InterPro"/>
</dbReference>
<dbReference type="GO" id="GO:0009535">
    <property type="term" value="C:chloroplast thylakoid membrane"/>
    <property type="evidence" value="ECO:0007669"/>
    <property type="project" value="UniProtKB-SubCell"/>
</dbReference>
<evidence type="ECO:0000256" key="4">
    <source>
        <dbReference type="ARBA" id="ARBA00022946"/>
    </source>
</evidence>
<gene>
    <name evidence="8" type="ORF">HHK36_024112</name>
</gene>
<keyword evidence="6" id="KW-0472">Membrane</keyword>
<sequence length="113" mass="12949">MVDMMESRGSACRIKKCALDLLSIGDMADDEDSWNLMGRDLRLKSTFLYCDFNQVISSAPQDQKKSLTELANRLFYYIEELDHAVKIRNIPLTQNRYNDAAVVLQEVMAIMPP</sequence>
<dbReference type="InterPro" id="IPR008797">
    <property type="entry name" value="PSII_PsbQ"/>
</dbReference>
<dbReference type="OrthoDB" id="783722at2759"/>
<evidence type="ECO:0000256" key="7">
    <source>
        <dbReference type="ARBA" id="ARBA00035649"/>
    </source>
</evidence>
<dbReference type="Proteomes" id="UP000655225">
    <property type="component" value="Unassembled WGS sequence"/>
</dbReference>
<comment type="subcellular location">
    <subcellularLocation>
        <location evidence="1">Plastid</location>
        <location evidence="1">Chloroplast thylakoid membrane</location>
    </subcellularLocation>
</comment>
<evidence type="ECO:0000256" key="1">
    <source>
        <dbReference type="ARBA" id="ARBA00004334"/>
    </source>
</evidence>
<evidence type="ECO:0000313" key="8">
    <source>
        <dbReference type="EMBL" id="KAF8389594.1"/>
    </source>
</evidence>
<accession>A0A834YIF5</accession>